<evidence type="ECO:0000313" key="6">
    <source>
        <dbReference type="EMBL" id="KAH0459417.1"/>
    </source>
</evidence>
<keyword evidence="2" id="KW-0645">Protease</keyword>
<dbReference type="InterPro" id="IPR038765">
    <property type="entry name" value="Papain-like_cys_pep_sf"/>
</dbReference>
<reference evidence="6 7" key="1">
    <citation type="journal article" date="2021" name="Hortic Res">
        <title>Chromosome-scale assembly of the Dendrobium chrysotoxum genome enhances the understanding of orchid evolution.</title>
        <authorList>
            <person name="Zhang Y."/>
            <person name="Zhang G.Q."/>
            <person name="Zhang D."/>
            <person name="Liu X.D."/>
            <person name="Xu X.Y."/>
            <person name="Sun W.H."/>
            <person name="Yu X."/>
            <person name="Zhu X."/>
            <person name="Wang Z.W."/>
            <person name="Zhao X."/>
            <person name="Zhong W.Y."/>
            <person name="Chen H."/>
            <person name="Yin W.L."/>
            <person name="Huang T."/>
            <person name="Niu S.C."/>
            <person name="Liu Z.J."/>
        </authorList>
    </citation>
    <scope>NUCLEOTIDE SEQUENCE [LARGE SCALE GENOMIC DNA]</scope>
    <source>
        <strain evidence="6">Lindl</strain>
    </source>
</reference>
<dbReference type="EMBL" id="JAGFBR010000011">
    <property type="protein sequence ID" value="KAH0459417.1"/>
    <property type="molecule type" value="Genomic_DNA"/>
</dbReference>
<dbReference type="Gene3D" id="3.40.395.10">
    <property type="entry name" value="Adenoviral Proteinase, Chain A"/>
    <property type="match status" value="1"/>
</dbReference>
<dbReference type="PANTHER" id="PTHR12606:SF141">
    <property type="entry name" value="GH15225P-RELATED"/>
    <property type="match status" value="1"/>
</dbReference>
<dbReference type="GO" id="GO:0016926">
    <property type="term" value="P:protein desumoylation"/>
    <property type="evidence" value="ECO:0007669"/>
    <property type="project" value="TreeGrafter"/>
</dbReference>
<feature type="domain" description="Ubiquitin-like protease family profile" evidence="5">
    <location>
        <begin position="1"/>
        <end position="93"/>
    </location>
</feature>
<protein>
    <recommendedName>
        <fullName evidence="5">Ubiquitin-like protease family profile domain-containing protein</fullName>
    </recommendedName>
</protein>
<keyword evidence="3" id="KW-0378">Hydrolase</keyword>
<dbReference type="PANTHER" id="PTHR12606">
    <property type="entry name" value="SENTRIN/SUMO-SPECIFIC PROTEASE"/>
    <property type="match status" value="1"/>
</dbReference>
<organism evidence="6 7">
    <name type="scientific">Dendrobium chrysotoxum</name>
    <name type="common">Orchid</name>
    <dbReference type="NCBI Taxonomy" id="161865"/>
    <lineage>
        <taxon>Eukaryota</taxon>
        <taxon>Viridiplantae</taxon>
        <taxon>Streptophyta</taxon>
        <taxon>Embryophyta</taxon>
        <taxon>Tracheophyta</taxon>
        <taxon>Spermatophyta</taxon>
        <taxon>Magnoliopsida</taxon>
        <taxon>Liliopsida</taxon>
        <taxon>Asparagales</taxon>
        <taxon>Orchidaceae</taxon>
        <taxon>Epidendroideae</taxon>
        <taxon>Malaxideae</taxon>
        <taxon>Dendrobiinae</taxon>
        <taxon>Dendrobium</taxon>
    </lineage>
</organism>
<dbReference type="SUPFAM" id="SSF54001">
    <property type="entry name" value="Cysteine proteinases"/>
    <property type="match status" value="1"/>
</dbReference>
<evidence type="ECO:0000256" key="2">
    <source>
        <dbReference type="ARBA" id="ARBA00022670"/>
    </source>
</evidence>
<sequence length="120" mass="14255">MASKFILIPIIHARHWTLLVANLTKKVWEFYDSLPKATHTAVLTEVIEHFYEQANQAFDEDIRKWVIESISNIPVQANSYDCEMFVYKYMEAIIQPEPVRWSELKDWQTICLDLELNLHM</sequence>
<evidence type="ECO:0000256" key="4">
    <source>
        <dbReference type="ARBA" id="ARBA00022807"/>
    </source>
</evidence>
<evidence type="ECO:0000259" key="5">
    <source>
        <dbReference type="PROSITE" id="PS50600"/>
    </source>
</evidence>
<accession>A0AAV7GSP1</accession>
<dbReference type="GO" id="GO:0005634">
    <property type="term" value="C:nucleus"/>
    <property type="evidence" value="ECO:0007669"/>
    <property type="project" value="TreeGrafter"/>
</dbReference>
<evidence type="ECO:0000256" key="1">
    <source>
        <dbReference type="ARBA" id="ARBA00005234"/>
    </source>
</evidence>
<evidence type="ECO:0000256" key="3">
    <source>
        <dbReference type="ARBA" id="ARBA00022801"/>
    </source>
</evidence>
<dbReference type="Proteomes" id="UP000775213">
    <property type="component" value="Unassembled WGS sequence"/>
</dbReference>
<comment type="caution">
    <text evidence="6">The sequence shown here is derived from an EMBL/GenBank/DDBJ whole genome shotgun (WGS) entry which is preliminary data.</text>
</comment>
<dbReference type="InterPro" id="IPR003653">
    <property type="entry name" value="Peptidase_C48_C"/>
</dbReference>
<evidence type="ECO:0000313" key="7">
    <source>
        <dbReference type="Proteomes" id="UP000775213"/>
    </source>
</evidence>
<gene>
    <name evidence="6" type="ORF">IEQ34_012231</name>
</gene>
<dbReference type="AlphaFoldDB" id="A0AAV7GSP1"/>
<keyword evidence="7" id="KW-1185">Reference proteome</keyword>
<dbReference type="Pfam" id="PF02902">
    <property type="entry name" value="Peptidase_C48"/>
    <property type="match status" value="1"/>
</dbReference>
<dbReference type="GO" id="GO:0016929">
    <property type="term" value="F:deSUMOylase activity"/>
    <property type="evidence" value="ECO:0007669"/>
    <property type="project" value="TreeGrafter"/>
</dbReference>
<dbReference type="PROSITE" id="PS50600">
    <property type="entry name" value="ULP_PROTEASE"/>
    <property type="match status" value="1"/>
</dbReference>
<keyword evidence="4" id="KW-0788">Thiol protease</keyword>
<dbReference type="GO" id="GO:0006508">
    <property type="term" value="P:proteolysis"/>
    <property type="evidence" value="ECO:0007669"/>
    <property type="project" value="UniProtKB-KW"/>
</dbReference>
<proteinExistence type="inferred from homology"/>
<comment type="similarity">
    <text evidence="1">Belongs to the peptidase C48 family.</text>
</comment>
<name>A0AAV7GSP1_DENCH</name>